<protein>
    <submittedName>
        <fullName evidence="1">Uncharacterized protein</fullName>
    </submittedName>
</protein>
<reference evidence="1" key="2">
    <citation type="journal article" date="2015" name="Data Brief">
        <title>Shoot transcriptome of the giant reed, Arundo donax.</title>
        <authorList>
            <person name="Barrero R.A."/>
            <person name="Guerrero F.D."/>
            <person name="Moolhuijzen P."/>
            <person name="Goolsby J.A."/>
            <person name="Tidwell J."/>
            <person name="Bellgard S.E."/>
            <person name="Bellgard M.I."/>
        </authorList>
    </citation>
    <scope>NUCLEOTIDE SEQUENCE</scope>
    <source>
        <tissue evidence="1">Shoot tissue taken approximately 20 cm above the soil surface</tissue>
    </source>
</reference>
<dbReference type="EMBL" id="GBRH01190298">
    <property type="protein sequence ID" value="JAE07598.1"/>
    <property type="molecule type" value="Transcribed_RNA"/>
</dbReference>
<reference evidence="1" key="1">
    <citation type="submission" date="2014-09" db="EMBL/GenBank/DDBJ databases">
        <authorList>
            <person name="Magalhaes I.L.F."/>
            <person name="Oliveira U."/>
            <person name="Santos F.R."/>
            <person name="Vidigal T.H.D.A."/>
            <person name="Brescovit A.D."/>
            <person name="Santos A.J."/>
        </authorList>
    </citation>
    <scope>NUCLEOTIDE SEQUENCE</scope>
    <source>
        <tissue evidence="1">Shoot tissue taken approximately 20 cm above the soil surface</tissue>
    </source>
</reference>
<accession>A0A0A9FH97</accession>
<name>A0A0A9FH97_ARUDO</name>
<evidence type="ECO:0000313" key="1">
    <source>
        <dbReference type="EMBL" id="JAE07598.1"/>
    </source>
</evidence>
<proteinExistence type="predicted"/>
<organism evidence="1">
    <name type="scientific">Arundo donax</name>
    <name type="common">Giant reed</name>
    <name type="synonym">Donax arundinaceus</name>
    <dbReference type="NCBI Taxonomy" id="35708"/>
    <lineage>
        <taxon>Eukaryota</taxon>
        <taxon>Viridiplantae</taxon>
        <taxon>Streptophyta</taxon>
        <taxon>Embryophyta</taxon>
        <taxon>Tracheophyta</taxon>
        <taxon>Spermatophyta</taxon>
        <taxon>Magnoliopsida</taxon>
        <taxon>Liliopsida</taxon>
        <taxon>Poales</taxon>
        <taxon>Poaceae</taxon>
        <taxon>PACMAD clade</taxon>
        <taxon>Arundinoideae</taxon>
        <taxon>Arundineae</taxon>
        <taxon>Arundo</taxon>
    </lineage>
</organism>
<sequence length="14" mass="1620">MSLNYLPFPALIKL</sequence>